<organism evidence="2 3">
    <name type="scientific">Sporosarcina limicola</name>
    <dbReference type="NCBI Taxonomy" id="34101"/>
    <lineage>
        <taxon>Bacteria</taxon>
        <taxon>Bacillati</taxon>
        <taxon>Bacillota</taxon>
        <taxon>Bacilli</taxon>
        <taxon>Bacillales</taxon>
        <taxon>Caryophanaceae</taxon>
        <taxon>Sporosarcina</taxon>
    </lineage>
</organism>
<keyword evidence="1" id="KW-0812">Transmembrane</keyword>
<evidence type="ECO:0000256" key="1">
    <source>
        <dbReference type="SAM" id="Phobius"/>
    </source>
</evidence>
<dbReference type="RefSeq" id="WP_192600457.1">
    <property type="nucleotide sequence ID" value="NZ_JADBEL010000039.1"/>
</dbReference>
<dbReference type="EMBL" id="JADBEL010000039">
    <property type="protein sequence ID" value="MBE1556843.1"/>
    <property type="molecule type" value="Genomic_DNA"/>
</dbReference>
<keyword evidence="1" id="KW-1133">Transmembrane helix</keyword>
<feature type="transmembrane region" description="Helical" evidence="1">
    <location>
        <begin position="60"/>
        <end position="93"/>
    </location>
</feature>
<feature type="transmembrane region" description="Helical" evidence="1">
    <location>
        <begin position="35"/>
        <end position="54"/>
    </location>
</feature>
<proteinExistence type="predicted"/>
<keyword evidence="1" id="KW-0472">Membrane</keyword>
<evidence type="ECO:0000313" key="2">
    <source>
        <dbReference type="EMBL" id="MBE1556843.1"/>
    </source>
</evidence>
<dbReference type="Proteomes" id="UP000658225">
    <property type="component" value="Unassembled WGS sequence"/>
</dbReference>
<sequence length="97" mass="10343">MLNLSEKDYGFLVSIAGAGIVVCSITTALFTERLAVAVLMGVGSVMVSVGYIIYAFSHDFLIAGIGFFIPVFIFESLVIMISFSSLIVGMIALSCMM</sequence>
<reference evidence="2" key="1">
    <citation type="submission" date="2020-10" db="EMBL/GenBank/DDBJ databases">
        <title>Genomic Encyclopedia of Type Strains, Phase IV (KMG-IV): sequencing the most valuable type-strain genomes for metagenomic binning, comparative biology and taxonomic classification.</title>
        <authorList>
            <person name="Goeker M."/>
        </authorList>
    </citation>
    <scope>NUCLEOTIDE SEQUENCE</scope>
    <source>
        <strain evidence="2">DSM 13886</strain>
    </source>
</reference>
<protein>
    <submittedName>
        <fullName evidence="2">Uncharacterized protein</fullName>
    </submittedName>
</protein>
<comment type="caution">
    <text evidence="2">The sequence shown here is derived from an EMBL/GenBank/DDBJ whole genome shotgun (WGS) entry which is preliminary data.</text>
</comment>
<dbReference type="AlphaFoldDB" id="A0A927MMT5"/>
<dbReference type="SUPFAM" id="SSF103473">
    <property type="entry name" value="MFS general substrate transporter"/>
    <property type="match status" value="1"/>
</dbReference>
<accession>A0A927MMT5</accession>
<name>A0A927MMT5_9BACL</name>
<gene>
    <name evidence="2" type="ORF">H4683_003969</name>
</gene>
<keyword evidence="3" id="KW-1185">Reference proteome</keyword>
<dbReference type="InterPro" id="IPR036259">
    <property type="entry name" value="MFS_trans_sf"/>
</dbReference>
<evidence type="ECO:0000313" key="3">
    <source>
        <dbReference type="Proteomes" id="UP000658225"/>
    </source>
</evidence>
<feature type="transmembrane region" description="Helical" evidence="1">
    <location>
        <begin position="12"/>
        <end position="30"/>
    </location>
</feature>